<keyword evidence="7" id="KW-0271">Exosome</keyword>
<dbReference type="FunFam" id="3.40.50.1010:FF:000021">
    <property type="entry name" value="DIS3-like exonuclease 1 isoform X1"/>
    <property type="match status" value="1"/>
</dbReference>
<evidence type="ECO:0000256" key="5">
    <source>
        <dbReference type="ARBA" id="ARBA00022722"/>
    </source>
</evidence>
<evidence type="ECO:0000313" key="10">
    <source>
        <dbReference type="EMBL" id="KAF6483999.1"/>
    </source>
</evidence>
<comment type="subcellular location">
    <subcellularLocation>
        <location evidence="2">Cytoplasm</location>
    </subcellularLocation>
</comment>
<keyword evidence="5" id="KW-0540">Nuclease</keyword>
<comment type="cofactor">
    <cofactor evidence="1">
        <name>Mg(2+)</name>
        <dbReference type="ChEBI" id="CHEBI:18420"/>
    </cofactor>
</comment>
<comment type="similarity">
    <text evidence="3">Belongs to the RNR ribonuclease family.</text>
</comment>
<sequence length="142" mass="16906">MLQKREKVLLLRTFQGRTLRIVREHYLRPSVPCNSPLCTQPAACRNDGKLLSSDVTHYMIPDWKVVQDYLEILEFPELKGIIFMQTACQAVQHQRGRRYLFCIIYLWHRLPYPALPPSPLKKVPHCRGRRGIYYFVRNYFLN</sequence>
<evidence type="ECO:0000256" key="3">
    <source>
        <dbReference type="ARBA" id="ARBA00005785"/>
    </source>
</evidence>
<dbReference type="GO" id="GO:0019899">
    <property type="term" value="F:enzyme binding"/>
    <property type="evidence" value="ECO:0007669"/>
    <property type="project" value="UniProtKB-ARBA"/>
</dbReference>
<evidence type="ECO:0000256" key="2">
    <source>
        <dbReference type="ARBA" id="ARBA00004496"/>
    </source>
</evidence>
<keyword evidence="8" id="KW-0269">Exonuclease</keyword>
<dbReference type="GO" id="GO:0000178">
    <property type="term" value="C:exosome (RNase complex)"/>
    <property type="evidence" value="ECO:0007669"/>
    <property type="project" value="UniProtKB-KW"/>
</dbReference>
<dbReference type="GO" id="GO:0005737">
    <property type="term" value="C:cytoplasm"/>
    <property type="evidence" value="ECO:0007669"/>
    <property type="project" value="UniProtKB-SubCell"/>
</dbReference>
<gene>
    <name evidence="10" type="ORF">HJG63_003903</name>
</gene>
<evidence type="ECO:0000313" key="11">
    <source>
        <dbReference type="Proteomes" id="UP000593571"/>
    </source>
</evidence>
<proteinExistence type="inferred from homology"/>
<dbReference type="EMBL" id="JACASE010000003">
    <property type="protein sequence ID" value="KAF6483999.1"/>
    <property type="molecule type" value="Genomic_DNA"/>
</dbReference>
<evidence type="ECO:0000256" key="9">
    <source>
        <dbReference type="ARBA" id="ARBA00022884"/>
    </source>
</evidence>
<organism evidence="10 11">
    <name type="scientific">Rousettus aegyptiacus</name>
    <name type="common">Egyptian fruit bat</name>
    <name type="synonym">Pteropus aegyptiacus</name>
    <dbReference type="NCBI Taxonomy" id="9407"/>
    <lineage>
        <taxon>Eukaryota</taxon>
        <taxon>Metazoa</taxon>
        <taxon>Chordata</taxon>
        <taxon>Craniata</taxon>
        <taxon>Vertebrata</taxon>
        <taxon>Euteleostomi</taxon>
        <taxon>Mammalia</taxon>
        <taxon>Eutheria</taxon>
        <taxon>Laurasiatheria</taxon>
        <taxon>Chiroptera</taxon>
        <taxon>Yinpterochiroptera</taxon>
        <taxon>Pteropodoidea</taxon>
        <taxon>Pteropodidae</taxon>
        <taxon>Rousettinae</taxon>
        <taxon>Rousettus</taxon>
    </lineage>
</organism>
<evidence type="ECO:0000256" key="8">
    <source>
        <dbReference type="ARBA" id="ARBA00022839"/>
    </source>
</evidence>
<evidence type="ECO:0000256" key="7">
    <source>
        <dbReference type="ARBA" id="ARBA00022835"/>
    </source>
</evidence>
<keyword evidence="6" id="KW-0378">Hydrolase</keyword>
<accession>A0A7J8IIQ8</accession>
<keyword evidence="9" id="KW-0694">RNA-binding</keyword>
<dbReference type="Proteomes" id="UP000593571">
    <property type="component" value="Unassembled WGS sequence"/>
</dbReference>
<dbReference type="GO" id="GO:0000175">
    <property type="term" value="F:3'-5'-RNA exonuclease activity"/>
    <property type="evidence" value="ECO:0007669"/>
    <property type="project" value="UniProtKB-ARBA"/>
</dbReference>
<dbReference type="GO" id="GO:0010467">
    <property type="term" value="P:gene expression"/>
    <property type="evidence" value="ECO:0007669"/>
    <property type="project" value="UniProtKB-ARBA"/>
</dbReference>
<reference evidence="10 11" key="1">
    <citation type="journal article" date="2020" name="Nature">
        <title>Six reference-quality genomes reveal evolution of bat adaptations.</title>
        <authorList>
            <person name="Jebb D."/>
            <person name="Huang Z."/>
            <person name="Pippel M."/>
            <person name="Hughes G.M."/>
            <person name="Lavrichenko K."/>
            <person name="Devanna P."/>
            <person name="Winkler S."/>
            <person name="Jermiin L.S."/>
            <person name="Skirmuntt E.C."/>
            <person name="Katzourakis A."/>
            <person name="Burkitt-Gray L."/>
            <person name="Ray D.A."/>
            <person name="Sullivan K.A.M."/>
            <person name="Roscito J.G."/>
            <person name="Kirilenko B.M."/>
            <person name="Davalos L.M."/>
            <person name="Corthals A.P."/>
            <person name="Power M.L."/>
            <person name="Jones G."/>
            <person name="Ransome R.D."/>
            <person name="Dechmann D.K.N."/>
            <person name="Locatelli A.G."/>
            <person name="Puechmaille S.J."/>
            <person name="Fedrigo O."/>
            <person name="Jarvis E.D."/>
            <person name="Hiller M."/>
            <person name="Vernes S.C."/>
            <person name="Myers E.W."/>
            <person name="Teeling E.C."/>
        </authorList>
    </citation>
    <scope>NUCLEOTIDE SEQUENCE [LARGE SCALE GENOMIC DNA]</scope>
    <source>
        <strain evidence="10">MRouAeg1</strain>
        <tissue evidence="10">Muscle</tissue>
    </source>
</reference>
<dbReference type="GO" id="GO:0006401">
    <property type="term" value="P:RNA catabolic process"/>
    <property type="evidence" value="ECO:0007669"/>
    <property type="project" value="UniProtKB-ARBA"/>
</dbReference>
<evidence type="ECO:0000256" key="4">
    <source>
        <dbReference type="ARBA" id="ARBA00022490"/>
    </source>
</evidence>
<dbReference type="AlphaFoldDB" id="A0A7J8IIQ8"/>
<evidence type="ECO:0000256" key="6">
    <source>
        <dbReference type="ARBA" id="ARBA00022801"/>
    </source>
</evidence>
<comment type="caution">
    <text evidence="10">The sequence shown here is derived from an EMBL/GenBank/DDBJ whole genome shotgun (WGS) entry which is preliminary data.</text>
</comment>
<dbReference type="Gene3D" id="3.40.50.1010">
    <property type="entry name" value="5'-nuclease"/>
    <property type="match status" value="1"/>
</dbReference>
<protein>
    <submittedName>
        <fullName evidence="10">DIS3 like exosome 3'-5' exoribonuclease</fullName>
    </submittedName>
</protein>
<keyword evidence="11" id="KW-1185">Reference proteome</keyword>
<evidence type="ECO:0000256" key="1">
    <source>
        <dbReference type="ARBA" id="ARBA00001946"/>
    </source>
</evidence>
<dbReference type="GO" id="GO:0003723">
    <property type="term" value="F:RNA binding"/>
    <property type="evidence" value="ECO:0007669"/>
    <property type="project" value="UniProtKB-KW"/>
</dbReference>
<name>A0A7J8IIQ8_ROUAE</name>
<keyword evidence="4" id="KW-0963">Cytoplasm</keyword>